<keyword evidence="7" id="KW-0067">ATP-binding</keyword>
<dbReference type="GO" id="GO:0016020">
    <property type="term" value="C:membrane"/>
    <property type="evidence" value="ECO:0007669"/>
    <property type="project" value="InterPro"/>
</dbReference>
<accession>A0A917DIJ8</accession>
<feature type="transmembrane region" description="Helical" evidence="10">
    <location>
        <begin position="12"/>
        <end position="36"/>
    </location>
</feature>
<dbReference type="CDD" id="cd16917">
    <property type="entry name" value="HATPase_UhpB-NarQ-NarX-like"/>
    <property type="match status" value="1"/>
</dbReference>
<comment type="catalytic activity">
    <reaction evidence="1">
        <text>ATP + protein L-histidine = ADP + protein N-phospho-L-histidine.</text>
        <dbReference type="EC" id="2.7.13.3"/>
    </reaction>
</comment>
<evidence type="ECO:0000256" key="3">
    <source>
        <dbReference type="ARBA" id="ARBA00022553"/>
    </source>
</evidence>
<dbReference type="InterPro" id="IPR036890">
    <property type="entry name" value="HATPase_C_sf"/>
</dbReference>
<evidence type="ECO:0000256" key="4">
    <source>
        <dbReference type="ARBA" id="ARBA00022679"/>
    </source>
</evidence>
<evidence type="ECO:0000313" key="13">
    <source>
        <dbReference type="EMBL" id="GGD38912.1"/>
    </source>
</evidence>
<feature type="transmembrane region" description="Helical" evidence="10">
    <location>
        <begin position="115"/>
        <end position="134"/>
    </location>
</feature>
<keyword evidence="10" id="KW-0812">Transmembrane</keyword>
<feature type="domain" description="Histidine kinase/HSP90-like ATPase" evidence="11">
    <location>
        <begin position="273"/>
        <end position="363"/>
    </location>
</feature>
<dbReference type="Pfam" id="PF02518">
    <property type="entry name" value="HATPase_c"/>
    <property type="match status" value="1"/>
</dbReference>
<dbReference type="Pfam" id="PF07730">
    <property type="entry name" value="HisKA_3"/>
    <property type="match status" value="1"/>
</dbReference>
<keyword evidence="14" id="KW-1185">Reference proteome</keyword>
<evidence type="ECO:0000256" key="8">
    <source>
        <dbReference type="ARBA" id="ARBA00023012"/>
    </source>
</evidence>
<feature type="transmembrane region" description="Helical" evidence="10">
    <location>
        <begin position="67"/>
        <end position="84"/>
    </location>
</feature>
<dbReference type="InterPro" id="IPR050482">
    <property type="entry name" value="Sensor_HK_TwoCompSys"/>
</dbReference>
<evidence type="ECO:0000256" key="9">
    <source>
        <dbReference type="SAM" id="MobiDB-lite"/>
    </source>
</evidence>
<evidence type="ECO:0000256" key="5">
    <source>
        <dbReference type="ARBA" id="ARBA00022741"/>
    </source>
</evidence>
<protein>
    <recommendedName>
        <fullName evidence="2">histidine kinase</fullName>
        <ecNumber evidence="2">2.7.13.3</ecNumber>
    </recommendedName>
</protein>
<evidence type="ECO:0000256" key="7">
    <source>
        <dbReference type="ARBA" id="ARBA00022840"/>
    </source>
</evidence>
<keyword evidence="5" id="KW-0547">Nucleotide-binding</keyword>
<dbReference type="PANTHER" id="PTHR24421:SF10">
    <property type="entry name" value="NITRATE_NITRITE SENSOR PROTEIN NARQ"/>
    <property type="match status" value="1"/>
</dbReference>
<dbReference type="Proteomes" id="UP000633205">
    <property type="component" value="Unassembled WGS sequence"/>
</dbReference>
<dbReference type="PANTHER" id="PTHR24421">
    <property type="entry name" value="NITRATE/NITRITE SENSOR PROTEIN NARX-RELATED"/>
    <property type="match status" value="1"/>
</dbReference>
<keyword evidence="6" id="KW-0418">Kinase</keyword>
<dbReference type="InterPro" id="IPR003594">
    <property type="entry name" value="HATPase_dom"/>
</dbReference>
<keyword evidence="10" id="KW-1133">Transmembrane helix</keyword>
<comment type="caution">
    <text evidence="13">The sequence shown here is derived from an EMBL/GenBank/DDBJ whole genome shotgun (WGS) entry which is preliminary data.</text>
</comment>
<feature type="transmembrane region" description="Helical" evidence="10">
    <location>
        <begin position="43"/>
        <end position="61"/>
    </location>
</feature>
<dbReference type="Gene3D" id="1.20.5.1930">
    <property type="match status" value="1"/>
</dbReference>
<feature type="domain" description="Signal transduction histidine kinase subgroup 3 dimerisation and phosphoacceptor" evidence="12">
    <location>
        <begin position="163"/>
        <end position="228"/>
    </location>
</feature>
<evidence type="ECO:0000259" key="11">
    <source>
        <dbReference type="Pfam" id="PF02518"/>
    </source>
</evidence>
<evidence type="ECO:0000313" key="14">
    <source>
        <dbReference type="Proteomes" id="UP000633205"/>
    </source>
</evidence>
<dbReference type="GO" id="GO:0005524">
    <property type="term" value="F:ATP binding"/>
    <property type="evidence" value="ECO:0007669"/>
    <property type="project" value="UniProtKB-KW"/>
</dbReference>
<name>A0A917DIJ8_9MICO</name>
<gene>
    <name evidence="13" type="ORF">GCM10010915_19610</name>
</gene>
<evidence type="ECO:0000256" key="6">
    <source>
        <dbReference type="ARBA" id="ARBA00022777"/>
    </source>
</evidence>
<dbReference type="AlphaFoldDB" id="A0A917DIJ8"/>
<feature type="transmembrane region" description="Helical" evidence="10">
    <location>
        <begin position="91"/>
        <end position="109"/>
    </location>
</feature>
<keyword evidence="4" id="KW-0808">Transferase</keyword>
<organism evidence="13 14">
    <name type="scientific">Microbacterium faecale</name>
    <dbReference type="NCBI Taxonomy" id="1804630"/>
    <lineage>
        <taxon>Bacteria</taxon>
        <taxon>Bacillati</taxon>
        <taxon>Actinomycetota</taxon>
        <taxon>Actinomycetes</taxon>
        <taxon>Micrococcales</taxon>
        <taxon>Microbacteriaceae</taxon>
        <taxon>Microbacterium</taxon>
    </lineage>
</organism>
<feature type="region of interest" description="Disordered" evidence="9">
    <location>
        <begin position="341"/>
        <end position="373"/>
    </location>
</feature>
<keyword evidence="3" id="KW-0597">Phosphoprotein</keyword>
<dbReference type="GO" id="GO:0000155">
    <property type="term" value="F:phosphorelay sensor kinase activity"/>
    <property type="evidence" value="ECO:0007669"/>
    <property type="project" value="InterPro"/>
</dbReference>
<evidence type="ECO:0000256" key="1">
    <source>
        <dbReference type="ARBA" id="ARBA00000085"/>
    </source>
</evidence>
<dbReference type="SUPFAM" id="SSF55874">
    <property type="entry name" value="ATPase domain of HSP90 chaperone/DNA topoisomerase II/histidine kinase"/>
    <property type="match status" value="1"/>
</dbReference>
<dbReference type="Gene3D" id="3.30.565.10">
    <property type="entry name" value="Histidine kinase-like ATPase, C-terminal domain"/>
    <property type="match status" value="1"/>
</dbReference>
<evidence type="ECO:0000256" key="2">
    <source>
        <dbReference type="ARBA" id="ARBA00012438"/>
    </source>
</evidence>
<keyword evidence="8" id="KW-0902">Two-component regulatory system</keyword>
<evidence type="ECO:0000256" key="10">
    <source>
        <dbReference type="SAM" id="Phobius"/>
    </source>
</evidence>
<dbReference type="InterPro" id="IPR011712">
    <property type="entry name" value="Sig_transdc_His_kin_sub3_dim/P"/>
</dbReference>
<reference evidence="13" key="1">
    <citation type="journal article" date="2014" name="Int. J. Syst. Evol. Microbiol.">
        <title>Complete genome sequence of Corynebacterium casei LMG S-19264T (=DSM 44701T), isolated from a smear-ripened cheese.</title>
        <authorList>
            <consortium name="US DOE Joint Genome Institute (JGI-PGF)"/>
            <person name="Walter F."/>
            <person name="Albersmeier A."/>
            <person name="Kalinowski J."/>
            <person name="Ruckert C."/>
        </authorList>
    </citation>
    <scope>NUCLEOTIDE SEQUENCE</scope>
    <source>
        <strain evidence="13">CGMCC 1.15152</strain>
    </source>
</reference>
<feature type="compositionally biased region" description="Polar residues" evidence="9">
    <location>
        <begin position="360"/>
        <end position="373"/>
    </location>
</feature>
<evidence type="ECO:0000259" key="12">
    <source>
        <dbReference type="Pfam" id="PF07730"/>
    </source>
</evidence>
<sequence length="373" mass="39163">MLYAVAAPVQAVAYGLPLIGALLLPALQSAALVALARFPWPSIIVFAAAGAVTALLIPALWLPWPWHVTGMIAFVVLVVGAWAIHGWKQGLAAYLVPAIAISVPAVSEISSRSLATWIVAVSLGAIAAGVGALLSDRIRIAGQLTRERAVTEAETERRLVAEERQRIARELHDVVAHGLSLIQVQATSAPYRVPDLGDRATEEFADIARAARTSLQEMRSLLSALRGDDESAERAPQPTLADITRIVAETERAGARIRLDMPEPPPAPTTVAIAAFRIVQEAISNAVRHAPGAAIQVSVGAIDGALLVEIQNDAATRDPSSRAGETGHGLVGMRERASLLGGSFQAGPTPAGGFRVSASLPLSATTPEQEPRR</sequence>
<keyword evidence="10" id="KW-0472">Membrane</keyword>
<reference evidence="13" key="2">
    <citation type="submission" date="2020-09" db="EMBL/GenBank/DDBJ databases">
        <authorList>
            <person name="Sun Q."/>
            <person name="Zhou Y."/>
        </authorList>
    </citation>
    <scope>NUCLEOTIDE SEQUENCE</scope>
    <source>
        <strain evidence="13">CGMCC 1.15152</strain>
    </source>
</reference>
<dbReference type="EC" id="2.7.13.3" evidence="2"/>
<dbReference type="GO" id="GO:0046983">
    <property type="term" value="F:protein dimerization activity"/>
    <property type="evidence" value="ECO:0007669"/>
    <property type="project" value="InterPro"/>
</dbReference>
<proteinExistence type="predicted"/>
<dbReference type="EMBL" id="BMHO01000001">
    <property type="protein sequence ID" value="GGD38912.1"/>
    <property type="molecule type" value="Genomic_DNA"/>
</dbReference>